<dbReference type="Gene3D" id="1.10.1040.10">
    <property type="entry name" value="N-(1-d-carboxylethyl)-l-norvaline Dehydrogenase, domain 2"/>
    <property type="match status" value="1"/>
</dbReference>
<dbReference type="PANTHER" id="PTHR43580">
    <property type="entry name" value="OXIDOREDUCTASE GLYR1-RELATED"/>
    <property type="match status" value="1"/>
</dbReference>
<accession>A0A9E9LZ61</accession>
<evidence type="ECO:0000259" key="1">
    <source>
        <dbReference type="Pfam" id="PF03446"/>
    </source>
</evidence>
<dbReference type="Pfam" id="PF14833">
    <property type="entry name" value="NAD_binding_11"/>
    <property type="match status" value="1"/>
</dbReference>
<dbReference type="InterPro" id="IPR029154">
    <property type="entry name" value="HIBADH-like_NADP-bd"/>
</dbReference>
<dbReference type="InterPro" id="IPR036291">
    <property type="entry name" value="NAD(P)-bd_dom_sf"/>
</dbReference>
<protein>
    <submittedName>
        <fullName evidence="3">NAD-binding protein</fullName>
    </submittedName>
</protein>
<gene>
    <name evidence="3" type="ORF">NB640_00625</name>
</gene>
<evidence type="ECO:0000313" key="4">
    <source>
        <dbReference type="Proteomes" id="UP001156215"/>
    </source>
</evidence>
<feature type="domain" description="6-phosphogluconate dehydrogenase NADP-binding" evidence="1">
    <location>
        <begin position="6"/>
        <end position="80"/>
    </location>
</feature>
<dbReference type="Gene3D" id="3.40.50.720">
    <property type="entry name" value="NAD(P)-binding Rossmann-like Domain"/>
    <property type="match status" value="1"/>
</dbReference>
<dbReference type="RefSeq" id="WP_269309212.1">
    <property type="nucleotide sequence ID" value="NZ_CP098242.1"/>
</dbReference>
<dbReference type="Proteomes" id="UP001156215">
    <property type="component" value="Chromosome"/>
</dbReference>
<dbReference type="InterPro" id="IPR008927">
    <property type="entry name" value="6-PGluconate_DH-like_C_sf"/>
</dbReference>
<dbReference type="GO" id="GO:0050661">
    <property type="term" value="F:NADP binding"/>
    <property type="evidence" value="ECO:0007669"/>
    <property type="project" value="InterPro"/>
</dbReference>
<dbReference type="InterPro" id="IPR051265">
    <property type="entry name" value="HIBADH-related_NP60_sf"/>
</dbReference>
<name>A0A9E9LZ61_9BURK</name>
<reference evidence="3" key="1">
    <citation type="journal article" date="2022" name="Front. Microbiol.">
        <title>New perspectives on an old grouping: The genomic and phenotypic variability of Oxalobacter formigenes and the implications for calcium oxalate stone prevention.</title>
        <authorList>
            <person name="Chmiel J.A."/>
            <person name="Carr C."/>
            <person name="Stuivenberg G.A."/>
            <person name="Venema R."/>
            <person name="Chanyi R.M."/>
            <person name="Al K.F."/>
            <person name="Giguere D."/>
            <person name="Say H."/>
            <person name="Akouris P.P."/>
            <person name="Dominguez Romero S.A."/>
            <person name="Kwong A."/>
            <person name="Tai V."/>
            <person name="Koval S.F."/>
            <person name="Razvi H."/>
            <person name="Bjazevic J."/>
            <person name="Burton J.P."/>
        </authorList>
    </citation>
    <scope>NUCLEOTIDE SEQUENCE</scope>
    <source>
        <strain evidence="3">WoOx3</strain>
    </source>
</reference>
<dbReference type="GO" id="GO:0051287">
    <property type="term" value="F:NAD binding"/>
    <property type="evidence" value="ECO:0007669"/>
    <property type="project" value="InterPro"/>
</dbReference>
<proteinExistence type="predicted"/>
<organism evidence="3 4">
    <name type="scientific">Oxalobacter vibrioformis</name>
    <dbReference type="NCBI Taxonomy" id="933080"/>
    <lineage>
        <taxon>Bacteria</taxon>
        <taxon>Pseudomonadati</taxon>
        <taxon>Pseudomonadota</taxon>
        <taxon>Betaproteobacteria</taxon>
        <taxon>Burkholderiales</taxon>
        <taxon>Oxalobacteraceae</taxon>
        <taxon>Oxalobacter</taxon>
    </lineage>
</organism>
<keyword evidence="4" id="KW-1185">Reference proteome</keyword>
<dbReference type="AlphaFoldDB" id="A0A9E9LZ61"/>
<feature type="domain" description="3-hydroxyisobutyrate dehydrogenase-like NAD-binding" evidence="2">
    <location>
        <begin position="92"/>
        <end position="206"/>
    </location>
</feature>
<evidence type="ECO:0000259" key="2">
    <source>
        <dbReference type="Pfam" id="PF14833"/>
    </source>
</evidence>
<dbReference type="InterPro" id="IPR006115">
    <property type="entry name" value="6PGDH_NADP-bd"/>
</dbReference>
<dbReference type="SUPFAM" id="SSF51735">
    <property type="entry name" value="NAD(P)-binding Rossmann-fold domains"/>
    <property type="match status" value="1"/>
</dbReference>
<dbReference type="PANTHER" id="PTHR43580:SF2">
    <property type="entry name" value="CYTOKINE-LIKE NUCLEAR FACTOR N-PAC"/>
    <property type="match status" value="1"/>
</dbReference>
<dbReference type="KEGG" id="ovb:NB640_00625"/>
<dbReference type="SUPFAM" id="SSF48179">
    <property type="entry name" value="6-phosphogluconate dehydrogenase C-terminal domain-like"/>
    <property type="match status" value="1"/>
</dbReference>
<dbReference type="InterPro" id="IPR013328">
    <property type="entry name" value="6PGD_dom2"/>
</dbReference>
<evidence type="ECO:0000313" key="3">
    <source>
        <dbReference type="EMBL" id="WAW10209.1"/>
    </source>
</evidence>
<dbReference type="Pfam" id="PF03446">
    <property type="entry name" value="NAD_binding_2"/>
    <property type="match status" value="1"/>
</dbReference>
<sequence>MSRETFKSMSAGAIHVSMSTISTSMASPMMESHAKHKRGYLACPVFGRPDTAAAGKLRLCLSGDPVLKEKIMPYLSPMGEVWDFGESPVGANVIKLAGNFMICSMVELLSEAFSLVESHEMSPMEFSRFISTALFSAPIVQTYSRLILEADFDNAGFTARLAAKDMGLVRDAAKAGNTPMAFAAIVENRFLSAIAKGRGEKDMSVISHAQREDAGLVKD</sequence>
<dbReference type="EMBL" id="CP098242">
    <property type="protein sequence ID" value="WAW10209.1"/>
    <property type="molecule type" value="Genomic_DNA"/>
</dbReference>